<reference evidence="2 3" key="1">
    <citation type="journal article" date="2012" name="Science">
        <title>The Paleozoic origin of enzymatic lignin decomposition reconstructed from 31 fungal genomes.</title>
        <authorList>
            <person name="Floudas D."/>
            <person name="Binder M."/>
            <person name="Riley R."/>
            <person name="Barry K."/>
            <person name="Blanchette R.A."/>
            <person name="Henrissat B."/>
            <person name="Martinez A.T."/>
            <person name="Otillar R."/>
            <person name="Spatafora J.W."/>
            <person name="Yadav J.S."/>
            <person name="Aerts A."/>
            <person name="Benoit I."/>
            <person name="Boyd A."/>
            <person name="Carlson A."/>
            <person name="Copeland A."/>
            <person name="Coutinho P.M."/>
            <person name="de Vries R.P."/>
            <person name="Ferreira P."/>
            <person name="Findley K."/>
            <person name="Foster B."/>
            <person name="Gaskell J."/>
            <person name="Glotzer D."/>
            <person name="Gorecki P."/>
            <person name="Heitman J."/>
            <person name="Hesse C."/>
            <person name="Hori C."/>
            <person name="Igarashi K."/>
            <person name="Jurgens J.A."/>
            <person name="Kallen N."/>
            <person name="Kersten P."/>
            <person name="Kohler A."/>
            <person name="Kuees U."/>
            <person name="Kumar T.K.A."/>
            <person name="Kuo A."/>
            <person name="LaButti K."/>
            <person name="Larrondo L.F."/>
            <person name="Lindquist E."/>
            <person name="Ling A."/>
            <person name="Lombard V."/>
            <person name="Lucas S."/>
            <person name="Lundell T."/>
            <person name="Martin R."/>
            <person name="McLaughlin D.J."/>
            <person name="Morgenstern I."/>
            <person name="Morin E."/>
            <person name="Murat C."/>
            <person name="Nagy L.G."/>
            <person name="Nolan M."/>
            <person name="Ohm R.A."/>
            <person name="Patyshakuliyeva A."/>
            <person name="Rokas A."/>
            <person name="Ruiz-Duenas F.J."/>
            <person name="Sabat G."/>
            <person name="Salamov A."/>
            <person name="Samejima M."/>
            <person name="Schmutz J."/>
            <person name="Slot J.C."/>
            <person name="St John F."/>
            <person name="Stenlid J."/>
            <person name="Sun H."/>
            <person name="Sun S."/>
            <person name="Syed K."/>
            <person name="Tsang A."/>
            <person name="Wiebenga A."/>
            <person name="Young D."/>
            <person name="Pisabarro A."/>
            <person name="Eastwood D.C."/>
            <person name="Martin F."/>
            <person name="Cullen D."/>
            <person name="Grigoriev I.V."/>
            <person name="Hibbett D.S."/>
        </authorList>
    </citation>
    <scope>NUCLEOTIDE SEQUENCE [LARGE SCALE GENOMIC DNA]</scope>
    <source>
        <strain evidence="2 3">DJM-731 SS1</strain>
    </source>
</reference>
<name>M5FN20_DACPD</name>
<keyword evidence="3" id="KW-1185">Reference proteome</keyword>
<gene>
    <name evidence="2" type="ORF">DACRYDRAFT_112487</name>
</gene>
<evidence type="ECO:0000313" key="2">
    <source>
        <dbReference type="EMBL" id="EJT96680.1"/>
    </source>
</evidence>
<evidence type="ECO:0000313" key="3">
    <source>
        <dbReference type="Proteomes" id="UP000030653"/>
    </source>
</evidence>
<dbReference type="GeneID" id="63684492"/>
<dbReference type="AlphaFoldDB" id="M5FN20"/>
<dbReference type="RefSeq" id="XP_040623578.1">
    <property type="nucleotide sequence ID" value="XM_040769430.1"/>
</dbReference>
<feature type="region of interest" description="Disordered" evidence="1">
    <location>
        <begin position="166"/>
        <end position="204"/>
    </location>
</feature>
<sequence length="372" mass="39474">MLFEHMSGVSPAPAPSGATASAEVEVCEDVVSLPPPSLRTVSPMAVSLAAPIPPSLPMAVIPAGVDSTPIISSRTTKSIQGGALAPPSSIVHMDDNPSGASAPPPAVVPMDDAPTALVVLSNNLTPSGAIPSNSTDLTAVVLSNNPPSSHTGWGEPSGTPLIAWGTLSGRDSSAGWSDPADPPESALVPRDEDEEEFVNDDEDPYLVPYGVPLHPKEDCGTSYGHDAQGFLRPQTPEYARGSTDPFYRDACAHTSEPFALLVGNPHANSWLALRSTEQLADKLLLNCLHRWTAEETRDCLALDCRDRSDELFCLHCKHIDQVEGLEDALQKSKEDLMHSLEENARLSSTLDDTRQLCSTAMKMVSDAQQLAS</sequence>
<proteinExistence type="predicted"/>
<dbReference type="Proteomes" id="UP000030653">
    <property type="component" value="Unassembled WGS sequence"/>
</dbReference>
<dbReference type="EMBL" id="JH795881">
    <property type="protein sequence ID" value="EJT96680.1"/>
    <property type="molecule type" value="Genomic_DNA"/>
</dbReference>
<protein>
    <submittedName>
        <fullName evidence="2">Uncharacterized protein</fullName>
    </submittedName>
</protein>
<evidence type="ECO:0000256" key="1">
    <source>
        <dbReference type="SAM" id="MobiDB-lite"/>
    </source>
</evidence>
<dbReference type="HOGENOM" id="CLU_743992_0_0_1"/>
<accession>M5FN20</accession>
<feature type="compositionally biased region" description="Acidic residues" evidence="1">
    <location>
        <begin position="191"/>
        <end position="204"/>
    </location>
</feature>
<organism evidence="2 3">
    <name type="scientific">Dacryopinax primogenitus (strain DJM 731)</name>
    <name type="common">Brown rot fungus</name>
    <dbReference type="NCBI Taxonomy" id="1858805"/>
    <lineage>
        <taxon>Eukaryota</taxon>
        <taxon>Fungi</taxon>
        <taxon>Dikarya</taxon>
        <taxon>Basidiomycota</taxon>
        <taxon>Agaricomycotina</taxon>
        <taxon>Dacrymycetes</taxon>
        <taxon>Dacrymycetales</taxon>
        <taxon>Dacrymycetaceae</taxon>
        <taxon>Dacryopinax</taxon>
    </lineage>
</organism>